<dbReference type="AlphaFoldDB" id="A0A5C7ELS8"/>
<feature type="binding site" evidence="4">
    <location>
        <begin position="11"/>
        <end position="12"/>
    </location>
    <ligand>
        <name>NADP(+)</name>
        <dbReference type="ChEBI" id="CHEBI:58349"/>
    </ligand>
</feature>
<feature type="binding site" evidence="4">
    <location>
        <begin position="32"/>
        <end position="33"/>
    </location>
    <ligand>
        <name>NADP(+)</name>
        <dbReference type="ChEBI" id="CHEBI:58349"/>
    </ligand>
</feature>
<feature type="binding site" evidence="4">
    <location>
        <position position="169"/>
    </location>
    <ligand>
        <name>substrate</name>
    </ligand>
</feature>
<dbReference type="EMBL" id="VPFL01000006">
    <property type="protein sequence ID" value="TXF12496.1"/>
    <property type="molecule type" value="Genomic_DNA"/>
</dbReference>
<feature type="binding site" evidence="4">
    <location>
        <position position="293"/>
    </location>
    <ligand>
        <name>substrate</name>
    </ligand>
</feature>
<comment type="cofactor">
    <cofactor evidence="4">
        <name>NADP(+)</name>
        <dbReference type="ChEBI" id="CHEBI:58349"/>
    </cofactor>
    <text evidence="4">Binds 1 NADP(+) per subunit.</text>
</comment>
<feature type="binding site" evidence="4">
    <location>
        <position position="170"/>
    </location>
    <ligand>
        <name>NADP(+)</name>
        <dbReference type="ChEBI" id="CHEBI:58349"/>
    </ligand>
</feature>
<dbReference type="OrthoDB" id="5288828at2"/>
<feature type="binding site" evidence="4">
    <location>
        <position position="144"/>
    </location>
    <ligand>
        <name>NADP(+)</name>
        <dbReference type="ChEBI" id="CHEBI:58349"/>
    </ligand>
</feature>
<dbReference type="InParanoid" id="A0A5C7ELS8"/>
<dbReference type="EC" id="5.1.3.20" evidence="4"/>
<dbReference type="Proteomes" id="UP000321201">
    <property type="component" value="Unassembled WGS sequence"/>
</dbReference>
<comment type="catalytic activity">
    <reaction evidence="4">
        <text>ADP-D-glycero-beta-D-manno-heptose = ADP-L-glycero-beta-D-manno-heptose</text>
        <dbReference type="Rhea" id="RHEA:17577"/>
        <dbReference type="ChEBI" id="CHEBI:59967"/>
        <dbReference type="ChEBI" id="CHEBI:61506"/>
        <dbReference type="EC" id="5.1.3.20"/>
    </reaction>
</comment>
<comment type="domain">
    <text evidence="4">Contains a large N-terminal NADP-binding domain, and a smaller C-terminal substrate-binding domain.</text>
</comment>
<keyword evidence="7" id="KW-1185">Reference proteome</keyword>
<dbReference type="Gene3D" id="3.40.50.720">
    <property type="entry name" value="NAD(P)-binding Rossmann-like Domain"/>
    <property type="match status" value="1"/>
</dbReference>
<feature type="binding site" evidence="4">
    <location>
        <position position="214"/>
    </location>
    <ligand>
        <name>substrate</name>
    </ligand>
</feature>
<accession>A0A5C7ELS8</accession>
<feature type="binding site" evidence="4">
    <location>
        <position position="93"/>
    </location>
    <ligand>
        <name>NADP(+)</name>
        <dbReference type="ChEBI" id="CHEBI:58349"/>
    </ligand>
</feature>
<keyword evidence="1 4" id="KW-0521">NADP</keyword>
<keyword evidence="3 4" id="KW-0119">Carbohydrate metabolism</keyword>
<proteinExistence type="inferred from homology"/>
<comment type="similarity">
    <text evidence="4">Belongs to the NAD(P)-dependent epimerase/dehydratase family. HldD subfamily.</text>
</comment>
<sequence>MYYVVTGAAGFIGSNLVKALNERGETNILAVDNLTRADKFRNLVDCEIADYLDKEEFLERLRQGEFEGTVAAVLHQGACSDTMEANGRYMMENNYRYSLALLEFCQNEGVPLLYASSAAVYGAGTVFKEAREFEAPLNVYGYSKLLFDQVVRRRLPEATGQIVGLRYFNVYGPRESHKGRMASVAYHLFHQYQREGRVRLFQGADGYADGEQRRDFVSVEDVVEVAMYFLEHGEVSGIFNVGTGASQSFNDVAVATVNACRAAKGLPPLALAQLKEQGVIEYIPFPDALKGKYQSYTQADVGALRRAGYQKPFLTLEEGIARYVKALLQGSP</sequence>
<comment type="subunit">
    <text evidence="4">Homopentamer.</text>
</comment>
<dbReference type="GO" id="GO:0008712">
    <property type="term" value="F:ADP-glyceromanno-heptose 6-epimerase activity"/>
    <property type="evidence" value="ECO:0007669"/>
    <property type="project" value="UniProtKB-UniRule"/>
</dbReference>
<evidence type="ECO:0000313" key="7">
    <source>
        <dbReference type="Proteomes" id="UP000321201"/>
    </source>
</evidence>
<feature type="binding site" evidence="4">
    <location>
        <position position="54"/>
    </location>
    <ligand>
        <name>NADP(+)</name>
        <dbReference type="ChEBI" id="CHEBI:58349"/>
    </ligand>
</feature>
<dbReference type="GO" id="GO:0005975">
    <property type="term" value="P:carbohydrate metabolic process"/>
    <property type="evidence" value="ECO:0007669"/>
    <property type="project" value="UniProtKB-UniRule"/>
</dbReference>
<dbReference type="FunCoup" id="A0A5C7ELS8">
    <property type="interactions" value="293"/>
</dbReference>
<comment type="function">
    <text evidence="4">Catalyzes the interconversion between ADP-D-glycero-beta-D-manno-heptose and ADP-L-glycero-beta-D-manno-heptose via an epimerization at carbon 6 of the heptose.</text>
</comment>
<evidence type="ECO:0000259" key="5">
    <source>
        <dbReference type="Pfam" id="PF01370"/>
    </source>
</evidence>
<feature type="binding site" evidence="4">
    <location>
        <position position="39"/>
    </location>
    <ligand>
        <name>NADP(+)</name>
        <dbReference type="ChEBI" id="CHEBI:58349"/>
    </ligand>
</feature>
<dbReference type="PANTHER" id="PTHR43103">
    <property type="entry name" value="NUCLEOSIDE-DIPHOSPHATE-SUGAR EPIMERASE"/>
    <property type="match status" value="1"/>
</dbReference>
<dbReference type="CDD" id="cd05248">
    <property type="entry name" value="ADP_GME_SDR_e"/>
    <property type="match status" value="1"/>
</dbReference>
<dbReference type="InterPro" id="IPR011912">
    <property type="entry name" value="Heptose_epim"/>
</dbReference>
<keyword evidence="2 4" id="KW-0413">Isomerase</keyword>
<dbReference type="UniPathway" id="UPA00356">
    <property type="reaction ID" value="UER00440"/>
</dbReference>
<dbReference type="RefSeq" id="WP_147799365.1">
    <property type="nucleotide sequence ID" value="NZ_VPFL01000006.1"/>
</dbReference>
<dbReference type="SUPFAM" id="SSF51735">
    <property type="entry name" value="NAD(P)-binding Rossmann-fold domains"/>
    <property type="match status" value="1"/>
</dbReference>
<dbReference type="PANTHER" id="PTHR43103:SF3">
    <property type="entry name" value="ADP-L-GLYCERO-D-MANNO-HEPTOSE-6-EPIMERASE"/>
    <property type="match status" value="1"/>
</dbReference>
<feature type="active site" description="Proton acceptor" evidence="4">
    <location>
        <position position="140"/>
    </location>
</feature>
<dbReference type="Pfam" id="PF01370">
    <property type="entry name" value="Epimerase"/>
    <property type="match status" value="1"/>
</dbReference>
<gene>
    <name evidence="6" type="primary">rfaD</name>
    <name evidence="4" type="synonym">hldD</name>
    <name evidence="6" type="ORF">FR698_06255</name>
</gene>
<feature type="domain" description="NAD-dependent epimerase/dehydratase" evidence="5">
    <location>
        <begin position="4"/>
        <end position="242"/>
    </location>
</feature>
<dbReference type="InterPro" id="IPR036291">
    <property type="entry name" value="NAD(P)-bd_dom_sf"/>
</dbReference>
<feature type="binding site" evidence="4">
    <location>
        <position position="187"/>
    </location>
    <ligand>
        <name>substrate</name>
    </ligand>
</feature>
<evidence type="ECO:0000256" key="4">
    <source>
        <dbReference type="HAMAP-Rule" id="MF_01601"/>
    </source>
</evidence>
<protein>
    <recommendedName>
        <fullName evidence="4">ADP-L-glycero-D-manno-heptose-6-epimerase</fullName>
        <ecNumber evidence="4">5.1.3.20</ecNumber>
    </recommendedName>
    <alternativeName>
        <fullName evidence="4">ADP-L-glycero-beta-D-manno-heptose-6-epimerase</fullName>
        <shortName evidence="4">ADP-glyceromanno-heptose 6-epimerase</shortName>
        <shortName evidence="4">ADP-hep 6-epimerase</shortName>
        <shortName evidence="4">AGME</shortName>
    </alternativeName>
</protein>
<feature type="binding site" evidence="4">
    <location>
        <begin position="76"/>
        <end position="80"/>
    </location>
    <ligand>
        <name>NADP(+)</name>
        <dbReference type="ChEBI" id="CHEBI:58349"/>
    </ligand>
</feature>
<organism evidence="6 7">
    <name type="scientific">Pelomicrobium methylotrophicum</name>
    <dbReference type="NCBI Taxonomy" id="2602750"/>
    <lineage>
        <taxon>Bacteria</taxon>
        <taxon>Pseudomonadati</taxon>
        <taxon>Pseudomonadota</taxon>
        <taxon>Hydrogenophilia</taxon>
        <taxon>Hydrogenophilia incertae sedis</taxon>
        <taxon>Pelomicrobium</taxon>
    </lineage>
</organism>
<evidence type="ECO:0000256" key="2">
    <source>
        <dbReference type="ARBA" id="ARBA00023235"/>
    </source>
</evidence>
<dbReference type="GO" id="GO:0050661">
    <property type="term" value="F:NADP binding"/>
    <property type="evidence" value="ECO:0007669"/>
    <property type="project" value="InterPro"/>
</dbReference>
<feature type="binding site" evidence="4">
    <location>
        <position position="180"/>
    </location>
    <ligand>
        <name>substrate</name>
    </ligand>
</feature>
<dbReference type="InterPro" id="IPR001509">
    <property type="entry name" value="Epimerase_deHydtase"/>
</dbReference>
<comment type="pathway">
    <text evidence="4">Nucleotide-sugar biosynthesis; ADP-L-glycero-beta-D-manno-heptose biosynthesis; ADP-L-glycero-beta-D-manno-heptose from D-glycero-beta-D-manno-heptose 7-phosphate: step 4/4.</text>
</comment>
<evidence type="ECO:0000256" key="1">
    <source>
        <dbReference type="ARBA" id="ARBA00022857"/>
    </source>
</evidence>
<name>A0A5C7ELS8_9PROT</name>
<dbReference type="HAMAP" id="MF_01601">
    <property type="entry name" value="Heptose_epimerase"/>
    <property type="match status" value="1"/>
</dbReference>
<feature type="binding site" evidence="4">
    <location>
        <begin position="201"/>
        <end position="204"/>
    </location>
    <ligand>
        <name>substrate</name>
    </ligand>
</feature>
<reference evidence="6 7" key="1">
    <citation type="submission" date="2019-08" db="EMBL/GenBank/DDBJ databases">
        <title>Pelomicrobium methylotrophicum gen. nov., sp. nov. a moderately thermophilic, facultatively anaerobic, lithoautotrophic and methylotrophic bacterium isolated from a terrestrial mud volcano.</title>
        <authorList>
            <person name="Slobodkina G.B."/>
            <person name="Merkel A.Y."/>
            <person name="Slobodkin A.I."/>
        </authorList>
    </citation>
    <scope>NUCLEOTIDE SEQUENCE [LARGE SCALE GENOMIC DNA]</scope>
    <source>
        <strain evidence="6 7">SM250</strain>
    </source>
</reference>
<comment type="caution">
    <text evidence="6">The sequence shown here is derived from an EMBL/GenBank/DDBJ whole genome shotgun (WGS) entry which is preliminary data.</text>
</comment>
<evidence type="ECO:0000313" key="6">
    <source>
        <dbReference type="EMBL" id="TXF12496.1"/>
    </source>
</evidence>
<feature type="active site" description="Proton acceptor" evidence="4">
    <location>
        <position position="178"/>
    </location>
</feature>
<dbReference type="Gene3D" id="3.90.25.10">
    <property type="entry name" value="UDP-galactose 4-epimerase, domain 1"/>
    <property type="match status" value="1"/>
</dbReference>
<evidence type="ECO:0000256" key="3">
    <source>
        <dbReference type="ARBA" id="ARBA00023277"/>
    </source>
</evidence>
<feature type="binding site" evidence="4">
    <location>
        <position position="178"/>
    </location>
    <ligand>
        <name>NADP(+)</name>
        <dbReference type="ChEBI" id="CHEBI:58349"/>
    </ligand>
</feature>
<dbReference type="GO" id="GO:0097171">
    <property type="term" value="P:ADP-L-glycero-beta-D-manno-heptose biosynthetic process"/>
    <property type="evidence" value="ECO:0007669"/>
    <property type="project" value="UniProtKB-UniPathway"/>
</dbReference>
<dbReference type="NCBIfam" id="TIGR02197">
    <property type="entry name" value="heptose_epim"/>
    <property type="match status" value="1"/>
</dbReference>